<dbReference type="AlphaFoldDB" id="A0A1H3VDF7"/>
<dbReference type="PROSITE" id="PS51257">
    <property type="entry name" value="PROKAR_LIPOPROTEIN"/>
    <property type="match status" value="1"/>
</dbReference>
<dbReference type="Gene3D" id="3.40.630.10">
    <property type="entry name" value="Zn peptidases"/>
    <property type="match status" value="1"/>
</dbReference>
<sequence>MKKITLLSVFLFGILACTSQKQEHTSQEKESTQLTQSPLESKNLKGLEESLKFLTSDELMGRDVGSEGLEKAAHYIQGVLKKNGIKPYLNKSYLNYFTVGEHKTSNVVGYLPGENPDLPPLIIGAHYDHIGIVKAVDGDEIANGANDNASGTATVLELAKYFSGQKLQRNVIFALFTAEEKGLLGSKHLSESLKKQDIKPYAVFNIEMVGVPMKGKDYLAYITGYNNSNFTEMFNNMTEKETLGFLPEAQDMNLFKRSDNYPFYETFKIPAHTICTFDFTNFDYYHHVNDEYKEINIHHIQNLIKQIQPGLLGIAQSSKNNIQLNN</sequence>
<dbReference type="InterPro" id="IPR045175">
    <property type="entry name" value="M28_fam"/>
</dbReference>
<dbReference type="PANTHER" id="PTHR12147">
    <property type="entry name" value="METALLOPEPTIDASE M28 FAMILY MEMBER"/>
    <property type="match status" value="1"/>
</dbReference>
<dbReference type="Pfam" id="PF04389">
    <property type="entry name" value="Peptidase_M28"/>
    <property type="match status" value="1"/>
</dbReference>
<accession>A0A1H3VDF7</accession>
<protein>
    <submittedName>
        <fullName evidence="2">Peptidase family M28</fullName>
    </submittedName>
</protein>
<evidence type="ECO:0000313" key="2">
    <source>
        <dbReference type="EMBL" id="SDZ72769.1"/>
    </source>
</evidence>
<dbReference type="GO" id="GO:0006508">
    <property type="term" value="P:proteolysis"/>
    <property type="evidence" value="ECO:0007669"/>
    <property type="project" value="InterPro"/>
</dbReference>
<organism evidence="2 3">
    <name type="scientific">Psychroflexus halocasei</name>
    <dbReference type="NCBI Taxonomy" id="908615"/>
    <lineage>
        <taxon>Bacteria</taxon>
        <taxon>Pseudomonadati</taxon>
        <taxon>Bacteroidota</taxon>
        <taxon>Flavobacteriia</taxon>
        <taxon>Flavobacteriales</taxon>
        <taxon>Flavobacteriaceae</taxon>
        <taxon>Psychroflexus</taxon>
    </lineage>
</organism>
<dbReference type="RefSeq" id="WP_093237642.1">
    <property type="nucleotide sequence ID" value="NZ_FNQF01000001.1"/>
</dbReference>
<dbReference type="InterPro" id="IPR007484">
    <property type="entry name" value="Peptidase_M28"/>
</dbReference>
<evidence type="ECO:0000259" key="1">
    <source>
        <dbReference type="Pfam" id="PF04389"/>
    </source>
</evidence>
<dbReference type="Proteomes" id="UP000198820">
    <property type="component" value="Unassembled WGS sequence"/>
</dbReference>
<dbReference type="STRING" id="908615.SAMN05421540_10112"/>
<evidence type="ECO:0000313" key="3">
    <source>
        <dbReference type="Proteomes" id="UP000198820"/>
    </source>
</evidence>
<reference evidence="2 3" key="1">
    <citation type="submission" date="2016-10" db="EMBL/GenBank/DDBJ databases">
        <authorList>
            <person name="de Groot N.N."/>
        </authorList>
    </citation>
    <scope>NUCLEOTIDE SEQUENCE [LARGE SCALE GENOMIC DNA]</scope>
    <source>
        <strain evidence="2 3">DSM 23581</strain>
    </source>
</reference>
<proteinExistence type="predicted"/>
<dbReference type="EMBL" id="FNQF01000001">
    <property type="protein sequence ID" value="SDZ72769.1"/>
    <property type="molecule type" value="Genomic_DNA"/>
</dbReference>
<keyword evidence="3" id="KW-1185">Reference proteome</keyword>
<dbReference type="PANTHER" id="PTHR12147:SF26">
    <property type="entry name" value="PEPTIDASE M28 DOMAIN-CONTAINING PROTEIN"/>
    <property type="match status" value="1"/>
</dbReference>
<feature type="domain" description="Peptidase M28" evidence="1">
    <location>
        <begin position="106"/>
        <end position="304"/>
    </location>
</feature>
<dbReference type="GO" id="GO:0008235">
    <property type="term" value="F:metalloexopeptidase activity"/>
    <property type="evidence" value="ECO:0007669"/>
    <property type="project" value="InterPro"/>
</dbReference>
<dbReference type="SUPFAM" id="SSF53187">
    <property type="entry name" value="Zn-dependent exopeptidases"/>
    <property type="match status" value="1"/>
</dbReference>
<name>A0A1H3VDF7_9FLAO</name>
<gene>
    <name evidence="2" type="ORF">SAMN05421540_10112</name>
</gene>